<dbReference type="EC" id="3.1.4.-" evidence="2"/>
<dbReference type="SUPFAM" id="SSF56300">
    <property type="entry name" value="Metallo-dependent phosphatases"/>
    <property type="match status" value="1"/>
</dbReference>
<comment type="cofactor">
    <cofactor evidence="2">
        <name>a divalent metal cation</name>
        <dbReference type="ChEBI" id="CHEBI:60240"/>
    </cofactor>
</comment>
<gene>
    <name evidence="4" type="ORF">ACFPM4_18775</name>
</gene>
<dbReference type="RefSeq" id="WP_382355218.1">
    <property type="nucleotide sequence ID" value="NZ_JBHSMC010000029.1"/>
</dbReference>
<organism evidence="4 5">
    <name type="scientific">Lederbergia graminis</name>
    <dbReference type="NCBI Taxonomy" id="735518"/>
    <lineage>
        <taxon>Bacteria</taxon>
        <taxon>Bacillati</taxon>
        <taxon>Bacillota</taxon>
        <taxon>Bacilli</taxon>
        <taxon>Bacillales</taxon>
        <taxon>Bacillaceae</taxon>
        <taxon>Lederbergia</taxon>
    </lineage>
</organism>
<proteinExistence type="inferred from homology"/>
<evidence type="ECO:0000313" key="5">
    <source>
        <dbReference type="Proteomes" id="UP001596147"/>
    </source>
</evidence>
<reference evidence="5" key="1">
    <citation type="journal article" date="2019" name="Int. J. Syst. Evol. Microbiol.">
        <title>The Global Catalogue of Microorganisms (GCM) 10K type strain sequencing project: providing services to taxonomists for standard genome sequencing and annotation.</title>
        <authorList>
            <consortium name="The Broad Institute Genomics Platform"/>
            <consortium name="The Broad Institute Genome Sequencing Center for Infectious Disease"/>
            <person name="Wu L."/>
            <person name="Ma J."/>
        </authorList>
    </citation>
    <scope>NUCLEOTIDE SEQUENCE [LARGE SCALE GENOMIC DNA]</scope>
    <source>
        <strain evidence="5">CGMCC 1.12237</strain>
    </source>
</reference>
<dbReference type="Gene3D" id="3.60.21.10">
    <property type="match status" value="1"/>
</dbReference>
<comment type="caution">
    <text evidence="4">The sequence shown here is derived from an EMBL/GenBank/DDBJ whole genome shotgun (WGS) entry which is preliminary data.</text>
</comment>
<dbReference type="Pfam" id="PF12850">
    <property type="entry name" value="Metallophos_2"/>
    <property type="match status" value="1"/>
</dbReference>
<dbReference type="PANTHER" id="PTHR11124">
    <property type="entry name" value="VACUOLAR SORTING PROTEIN VPS29"/>
    <property type="match status" value="1"/>
</dbReference>
<accession>A0ABW0LQG8</accession>
<keyword evidence="2" id="KW-0479">Metal-binding</keyword>
<protein>
    <recommendedName>
        <fullName evidence="2">Phosphoesterase</fullName>
        <ecNumber evidence="2">3.1.4.-</ecNumber>
    </recommendedName>
</protein>
<dbReference type="NCBIfam" id="TIGR00040">
    <property type="entry name" value="yfcE"/>
    <property type="match status" value="1"/>
</dbReference>
<dbReference type="InterPro" id="IPR000979">
    <property type="entry name" value="Phosphodiesterase_MJ0936/Vps29"/>
</dbReference>
<evidence type="ECO:0000256" key="2">
    <source>
        <dbReference type="RuleBase" id="RU362039"/>
    </source>
</evidence>
<dbReference type="CDD" id="cd00841">
    <property type="entry name" value="MPP_YfcE"/>
    <property type="match status" value="1"/>
</dbReference>
<dbReference type="InterPro" id="IPR041802">
    <property type="entry name" value="MPP_YfcE"/>
</dbReference>
<feature type="domain" description="Calcineurin-like phosphoesterase" evidence="3">
    <location>
        <begin position="1"/>
        <end position="142"/>
    </location>
</feature>
<dbReference type="Proteomes" id="UP001596147">
    <property type="component" value="Unassembled WGS sequence"/>
</dbReference>
<keyword evidence="5" id="KW-1185">Reference proteome</keyword>
<evidence type="ECO:0000256" key="1">
    <source>
        <dbReference type="ARBA" id="ARBA00008950"/>
    </source>
</evidence>
<comment type="similarity">
    <text evidence="1 2">Belongs to the metallophosphoesterase superfamily. YfcE family.</text>
</comment>
<dbReference type="InterPro" id="IPR024654">
    <property type="entry name" value="Calcineurin-like_PHP_lpxH"/>
</dbReference>
<dbReference type="EMBL" id="JBHSMC010000029">
    <property type="protein sequence ID" value="MFC5466771.1"/>
    <property type="molecule type" value="Genomic_DNA"/>
</dbReference>
<evidence type="ECO:0000313" key="4">
    <source>
        <dbReference type="EMBL" id="MFC5466771.1"/>
    </source>
</evidence>
<evidence type="ECO:0000259" key="3">
    <source>
        <dbReference type="Pfam" id="PF12850"/>
    </source>
</evidence>
<name>A0ABW0LQG8_9BACI</name>
<dbReference type="InterPro" id="IPR029052">
    <property type="entry name" value="Metallo-depent_PP-like"/>
</dbReference>
<sequence>MKLLVVSDSHGERSILKKLHDRYVSEVDAMIHCGDSELHAVDPVLKGYTVVKGNCDVDNAFQEEVVQKVSGSTVFVAHGHLHQVNSSLLNLSYRAKENAADFVFFGHTHLLGAEIIDGMLYLNPGSISYPRGGNPRTYAIIEKTDIAITAYFYNEQYIEIETLRQTFHFYQD</sequence>